<dbReference type="KEGG" id="vg:16511431"/>
<proteinExistence type="predicted"/>
<protein>
    <submittedName>
        <fullName evidence="1">Uncharacterized protein</fullName>
    </submittedName>
</protein>
<name>S6B1D5_9CAUD</name>
<evidence type="ECO:0000313" key="2">
    <source>
        <dbReference type="Proteomes" id="UP000014701"/>
    </source>
</evidence>
<dbReference type="EMBL" id="AP013029">
    <property type="protein sequence ID" value="BAN59539.1"/>
    <property type="molecule type" value="Genomic_DNA"/>
</dbReference>
<dbReference type="OrthoDB" id="9029at10239"/>
<keyword evidence="2" id="KW-1185">Reference proteome</keyword>
<dbReference type="InterPro" id="IPR055622">
    <property type="entry name" value="DUF7198"/>
</dbReference>
<organism evidence="1 2">
    <name type="scientific">Bacillus phage phiNIT1</name>
    <dbReference type="NCBI Taxonomy" id="207656"/>
    <lineage>
        <taxon>Viruses</taxon>
        <taxon>Duplodnaviria</taxon>
        <taxon>Heunggongvirae</taxon>
        <taxon>Uroviricota</taxon>
        <taxon>Caudoviricetes</taxon>
        <taxon>Herelleviridae</taxon>
        <taxon>Bastillevirinae</taxon>
        <taxon>Nitunavirus</taxon>
        <taxon>Nitunavirus NIT1</taxon>
    </lineage>
</organism>
<dbReference type="RefSeq" id="YP_008318307.1">
    <property type="nucleotide sequence ID" value="NC_021856.1"/>
</dbReference>
<dbReference type="GeneID" id="16511431"/>
<gene>
    <name evidence="1" type="primary">orf216</name>
</gene>
<reference evidence="1 2" key="1">
    <citation type="submission" date="2013-02" db="EMBL/GenBank/DDBJ databases">
        <title>phiNIT1 genome sequensing.</title>
        <authorList>
            <person name="Ozaki T."/>
            <person name="Kaneko J."/>
        </authorList>
    </citation>
    <scope>NUCLEOTIDE SEQUENCE [LARGE SCALE GENOMIC DNA]</scope>
    <source>
        <strain evidence="1">PhiNIT1</strain>
    </source>
</reference>
<accession>S6B1D5</accession>
<dbReference type="Pfam" id="PF23828">
    <property type="entry name" value="DUF7198"/>
    <property type="match status" value="1"/>
</dbReference>
<dbReference type="Proteomes" id="UP000014701">
    <property type="component" value="Segment"/>
</dbReference>
<sequence length="216" mass="24136">MDKGAYKNTRSSEMGKNGEFEPVLERDFSVEEMLYPNLKLPTTPGEALKQQLSGMKKAPNLTSLITRKATDEEYEEILDLLTDLAKFTYNQYKFFIAKSPDETEHLNFVSVVSFSEEAKNVHAEIFRKGVAYGIDMVELSSRFAKRAALGKVLDLGEDVVIITDDGTGNPPTGVSPINSGIEGGEIRFNFSFIKKDNYEAWEKKAFPKAEGEDQGE</sequence>
<evidence type="ECO:0000313" key="1">
    <source>
        <dbReference type="EMBL" id="BAN59539.1"/>
    </source>
</evidence>